<reference evidence="1" key="1">
    <citation type="submission" date="2022-03" db="EMBL/GenBank/DDBJ databases">
        <authorList>
            <person name="Sayadi A."/>
        </authorList>
    </citation>
    <scope>NUCLEOTIDE SEQUENCE</scope>
</reference>
<proteinExistence type="predicted"/>
<accession>A0A9P0JXE4</accession>
<comment type="caution">
    <text evidence="1">The sequence shown here is derived from an EMBL/GenBank/DDBJ whole genome shotgun (WGS) entry which is preliminary data.</text>
</comment>
<evidence type="ECO:0000313" key="2">
    <source>
        <dbReference type="Proteomes" id="UP001152888"/>
    </source>
</evidence>
<gene>
    <name evidence="1" type="ORF">ACAOBT_LOCUS4543</name>
</gene>
<organism evidence="1 2">
    <name type="scientific">Acanthoscelides obtectus</name>
    <name type="common">Bean weevil</name>
    <name type="synonym">Bruchus obtectus</name>
    <dbReference type="NCBI Taxonomy" id="200917"/>
    <lineage>
        <taxon>Eukaryota</taxon>
        <taxon>Metazoa</taxon>
        <taxon>Ecdysozoa</taxon>
        <taxon>Arthropoda</taxon>
        <taxon>Hexapoda</taxon>
        <taxon>Insecta</taxon>
        <taxon>Pterygota</taxon>
        <taxon>Neoptera</taxon>
        <taxon>Endopterygota</taxon>
        <taxon>Coleoptera</taxon>
        <taxon>Polyphaga</taxon>
        <taxon>Cucujiformia</taxon>
        <taxon>Chrysomeloidea</taxon>
        <taxon>Chrysomelidae</taxon>
        <taxon>Bruchinae</taxon>
        <taxon>Bruchini</taxon>
        <taxon>Acanthoscelides</taxon>
    </lineage>
</organism>
<protein>
    <submittedName>
        <fullName evidence="1">Uncharacterized protein</fullName>
    </submittedName>
</protein>
<sequence length="83" mass="9849">MSCFIIHFRRLLLCPFHIINRQLNGRVIFIVGHRPHRLKIILRLIFGLIVLMLRPQWTQIKYIALQQPFKSKLAVSRSLTQTS</sequence>
<dbReference type="Proteomes" id="UP001152888">
    <property type="component" value="Unassembled WGS sequence"/>
</dbReference>
<dbReference type="AlphaFoldDB" id="A0A9P0JXE4"/>
<dbReference type="EMBL" id="CAKOFQ010006700">
    <property type="protein sequence ID" value="CAH1962177.1"/>
    <property type="molecule type" value="Genomic_DNA"/>
</dbReference>
<name>A0A9P0JXE4_ACAOB</name>
<evidence type="ECO:0000313" key="1">
    <source>
        <dbReference type="EMBL" id="CAH1962177.1"/>
    </source>
</evidence>
<keyword evidence="2" id="KW-1185">Reference proteome</keyword>